<dbReference type="PANTHER" id="PTHR12151:SF25">
    <property type="entry name" value="LINALOOL DEHYDRATASE_ISOMERASE DOMAIN-CONTAINING PROTEIN"/>
    <property type="match status" value="1"/>
</dbReference>
<organism evidence="6 7">
    <name type="scientific">Methylorubrum thiocyanatum</name>
    <dbReference type="NCBI Taxonomy" id="47958"/>
    <lineage>
        <taxon>Bacteria</taxon>
        <taxon>Pseudomonadati</taxon>
        <taxon>Pseudomonadota</taxon>
        <taxon>Alphaproteobacteria</taxon>
        <taxon>Hyphomicrobiales</taxon>
        <taxon>Methylobacteriaceae</taxon>
        <taxon>Methylorubrum</taxon>
    </lineage>
</organism>
<dbReference type="GO" id="GO:0046872">
    <property type="term" value="F:metal ion binding"/>
    <property type="evidence" value="ECO:0007669"/>
    <property type="project" value="UniProtKB-KW"/>
</dbReference>
<evidence type="ECO:0000256" key="3">
    <source>
        <dbReference type="PIRSR" id="PIRSR603782-1"/>
    </source>
</evidence>
<keyword evidence="7" id="KW-1185">Reference proteome</keyword>
<evidence type="ECO:0000313" key="7">
    <source>
        <dbReference type="Proteomes" id="UP000543554"/>
    </source>
</evidence>
<protein>
    <submittedName>
        <fullName evidence="6">Protein SCO1/2</fullName>
    </submittedName>
</protein>
<sequence length="207" mass="22035">MSRPGLPVRGFLRALPVLALAALLPIALPWRSSNFEPALIGTPVAAAPTPPLVLSTLDGRSFDLAAERGRLVLVYFGYTRCPDVCPTTLADLSKTLARLTPDETARMRIAFVSLDPAADPAGALGDYLGSFGQRPPFVGLTGSAEAVARAAADWGVTWRRAEGGLFDHSSFVTAVDPSGRRRLRYGYAQTRDPAALARDFSALLRGV</sequence>
<keyword evidence="3" id="KW-0479">Metal-binding</keyword>
<dbReference type="Pfam" id="PF02630">
    <property type="entry name" value="SCO1-SenC"/>
    <property type="match status" value="1"/>
</dbReference>
<dbReference type="InterPro" id="IPR003782">
    <property type="entry name" value="SCO1/SenC"/>
</dbReference>
<evidence type="ECO:0000256" key="2">
    <source>
        <dbReference type="ARBA" id="ARBA00023008"/>
    </source>
</evidence>
<dbReference type="RefSeq" id="WP_182555568.1">
    <property type="nucleotide sequence ID" value="NZ_BPRF01000003.1"/>
</dbReference>
<name>A0AA40S451_9HYPH</name>
<dbReference type="AlphaFoldDB" id="A0AA40S451"/>
<feature type="binding site" evidence="3">
    <location>
        <position position="168"/>
    </location>
    <ligand>
        <name>Cu cation</name>
        <dbReference type="ChEBI" id="CHEBI:23378"/>
    </ligand>
</feature>
<dbReference type="InterPro" id="IPR013766">
    <property type="entry name" value="Thioredoxin_domain"/>
</dbReference>
<evidence type="ECO:0000313" key="6">
    <source>
        <dbReference type="EMBL" id="MBA8914113.1"/>
    </source>
</evidence>
<comment type="similarity">
    <text evidence="1">Belongs to the SCO1/2 family.</text>
</comment>
<dbReference type="SUPFAM" id="SSF52833">
    <property type="entry name" value="Thioredoxin-like"/>
    <property type="match status" value="1"/>
</dbReference>
<comment type="caution">
    <text evidence="6">The sequence shown here is derived from an EMBL/GenBank/DDBJ whole genome shotgun (WGS) entry which is preliminary data.</text>
</comment>
<dbReference type="CDD" id="cd02968">
    <property type="entry name" value="SCO"/>
    <property type="match status" value="1"/>
</dbReference>
<feature type="disulfide bond" description="Redox-active" evidence="4">
    <location>
        <begin position="81"/>
        <end position="85"/>
    </location>
</feature>
<dbReference type="InterPro" id="IPR036249">
    <property type="entry name" value="Thioredoxin-like_sf"/>
</dbReference>
<dbReference type="Gene3D" id="3.40.30.10">
    <property type="entry name" value="Glutaredoxin"/>
    <property type="match status" value="1"/>
</dbReference>
<proteinExistence type="inferred from homology"/>
<dbReference type="PROSITE" id="PS51352">
    <property type="entry name" value="THIOREDOXIN_2"/>
    <property type="match status" value="1"/>
</dbReference>
<dbReference type="Proteomes" id="UP000543554">
    <property type="component" value="Unassembled WGS sequence"/>
</dbReference>
<keyword evidence="2 3" id="KW-0186">Copper</keyword>
<dbReference type="EMBL" id="JACJIB010000005">
    <property type="protein sequence ID" value="MBA8914113.1"/>
    <property type="molecule type" value="Genomic_DNA"/>
</dbReference>
<feature type="binding site" evidence="3">
    <location>
        <position position="85"/>
    </location>
    <ligand>
        <name>Cu cation</name>
        <dbReference type="ChEBI" id="CHEBI:23378"/>
    </ligand>
</feature>
<keyword evidence="4" id="KW-1015">Disulfide bond</keyword>
<evidence type="ECO:0000256" key="4">
    <source>
        <dbReference type="PIRSR" id="PIRSR603782-2"/>
    </source>
</evidence>
<evidence type="ECO:0000259" key="5">
    <source>
        <dbReference type="PROSITE" id="PS51352"/>
    </source>
</evidence>
<gene>
    <name evidence="6" type="ORF">HNR51_003204</name>
</gene>
<evidence type="ECO:0000256" key="1">
    <source>
        <dbReference type="ARBA" id="ARBA00010996"/>
    </source>
</evidence>
<feature type="binding site" evidence="3">
    <location>
        <position position="81"/>
    </location>
    <ligand>
        <name>Cu cation</name>
        <dbReference type="ChEBI" id="CHEBI:23378"/>
    </ligand>
</feature>
<dbReference type="PANTHER" id="PTHR12151">
    <property type="entry name" value="ELECTRON TRANSPORT PROTIN SCO1/SENC FAMILY MEMBER"/>
    <property type="match status" value="1"/>
</dbReference>
<feature type="domain" description="Thioredoxin" evidence="5">
    <location>
        <begin position="43"/>
        <end position="205"/>
    </location>
</feature>
<reference evidence="6 7" key="1">
    <citation type="submission" date="2020-08" db="EMBL/GenBank/DDBJ databases">
        <title>Genomic Encyclopedia of Type Strains, Phase IV (KMG-IV): sequencing the most valuable type-strain genomes for metagenomic binning, comparative biology and taxonomic classification.</title>
        <authorList>
            <person name="Goeker M."/>
        </authorList>
    </citation>
    <scope>NUCLEOTIDE SEQUENCE [LARGE SCALE GENOMIC DNA]</scope>
    <source>
        <strain evidence="6 7">DSM 11490</strain>
    </source>
</reference>
<accession>A0AA40S451</accession>